<gene>
    <name evidence="2" type="ORF">RM423_08870</name>
</gene>
<dbReference type="Pfam" id="PF04248">
    <property type="entry name" value="NTP_transf_9"/>
    <property type="match status" value="1"/>
</dbReference>
<keyword evidence="3" id="KW-1185">Reference proteome</keyword>
<evidence type="ECO:0000259" key="1">
    <source>
        <dbReference type="Pfam" id="PF04248"/>
    </source>
</evidence>
<dbReference type="PANTHER" id="PTHR34310:SF5">
    <property type="entry name" value="DUF427 DOMAIN PROTEIN (AFU_ORTHOLOGUE AFUA_3G02220)"/>
    <property type="match status" value="1"/>
</dbReference>
<dbReference type="Proteomes" id="UP001183176">
    <property type="component" value="Unassembled WGS sequence"/>
</dbReference>
<dbReference type="InterPro" id="IPR007361">
    <property type="entry name" value="DUF427"/>
</dbReference>
<dbReference type="Gene3D" id="2.170.150.40">
    <property type="entry name" value="Domain of unknown function (DUF427)"/>
    <property type="match status" value="1"/>
</dbReference>
<protein>
    <submittedName>
        <fullName evidence="2">DUF427 domain-containing protein</fullName>
    </submittedName>
</protein>
<reference evidence="3" key="1">
    <citation type="submission" date="2023-07" db="EMBL/GenBank/DDBJ databases">
        <title>30 novel species of actinomycetes from the DSMZ collection.</title>
        <authorList>
            <person name="Nouioui I."/>
        </authorList>
    </citation>
    <scope>NUCLEOTIDE SEQUENCE [LARGE SCALE GENOMIC DNA]</scope>
    <source>
        <strain evidence="3">DSM 44399</strain>
    </source>
</reference>
<comment type="caution">
    <text evidence="2">The sequence shown here is derived from an EMBL/GenBank/DDBJ whole genome shotgun (WGS) entry which is preliminary data.</text>
</comment>
<sequence length="98" mass="11040">MVEAVFEGQVIARSEDTVVIEGNHYFPPGDVDHQYLRRSRMKSVCPWKGLASYYTVEVDDAGGRDAAWTYRHPSPLARSIKNHIAFWGDVTVRDTDAG</sequence>
<proteinExistence type="predicted"/>
<feature type="domain" description="DUF427" evidence="1">
    <location>
        <begin position="2"/>
        <end position="88"/>
    </location>
</feature>
<evidence type="ECO:0000313" key="2">
    <source>
        <dbReference type="EMBL" id="MDT0261504.1"/>
    </source>
</evidence>
<accession>A0ABU2JA45</accession>
<organism evidence="2 3">
    <name type="scientific">Jatrophihabitans lederbergiae</name>
    <dbReference type="NCBI Taxonomy" id="3075547"/>
    <lineage>
        <taxon>Bacteria</taxon>
        <taxon>Bacillati</taxon>
        <taxon>Actinomycetota</taxon>
        <taxon>Actinomycetes</taxon>
        <taxon>Jatrophihabitantales</taxon>
        <taxon>Jatrophihabitantaceae</taxon>
        <taxon>Jatrophihabitans</taxon>
    </lineage>
</organism>
<name>A0ABU2JA45_9ACTN</name>
<dbReference type="InterPro" id="IPR038694">
    <property type="entry name" value="DUF427_sf"/>
</dbReference>
<dbReference type="PANTHER" id="PTHR34310">
    <property type="entry name" value="DUF427 DOMAIN PROTEIN (AFU_ORTHOLOGUE AFUA_3G02220)"/>
    <property type="match status" value="1"/>
</dbReference>
<dbReference type="EMBL" id="JAVREH010000008">
    <property type="protein sequence ID" value="MDT0261504.1"/>
    <property type="molecule type" value="Genomic_DNA"/>
</dbReference>
<dbReference type="RefSeq" id="WP_311422658.1">
    <property type="nucleotide sequence ID" value="NZ_JAVREH010000008.1"/>
</dbReference>
<evidence type="ECO:0000313" key="3">
    <source>
        <dbReference type="Proteomes" id="UP001183176"/>
    </source>
</evidence>